<feature type="compositionally biased region" description="Low complexity" evidence="1">
    <location>
        <begin position="394"/>
        <end position="409"/>
    </location>
</feature>
<dbReference type="Pfam" id="PF25273">
    <property type="entry name" value="DUF7869"/>
    <property type="match status" value="1"/>
</dbReference>
<organism evidence="3 4">
    <name type="scientific">Prorocentrum cordatum</name>
    <dbReference type="NCBI Taxonomy" id="2364126"/>
    <lineage>
        <taxon>Eukaryota</taxon>
        <taxon>Sar</taxon>
        <taxon>Alveolata</taxon>
        <taxon>Dinophyceae</taxon>
        <taxon>Prorocentrales</taxon>
        <taxon>Prorocentraceae</taxon>
        <taxon>Prorocentrum</taxon>
    </lineage>
</organism>
<name>A0ABN9VIR4_9DINO</name>
<keyword evidence="4" id="KW-1185">Reference proteome</keyword>
<evidence type="ECO:0000313" key="3">
    <source>
        <dbReference type="EMBL" id="CAK0872152.1"/>
    </source>
</evidence>
<dbReference type="InterPro" id="IPR057191">
    <property type="entry name" value="DUF7869"/>
</dbReference>
<protein>
    <recommendedName>
        <fullName evidence="2">DUF7869 domain-containing protein</fullName>
    </recommendedName>
</protein>
<reference evidence="3" key="1">
    <citation type="submission" date="2023-10" db="EMBL/GenBank/DDBJ databases">
        <authorList>
            <person name="Chen Y."/>
            <person name="Shah S."/>
            <person name="Dougan E. K."/>
            <person name="Thang M."/>
            <person name="Chan C."/>
        </authorList>
    </citation>
    <scope>NUCLEOTIDE SEQUENCE [LARGE SCALE GENOMIC DNA]</scope>
</reference>
<feature type="region of interest" description="Disordered" evidence="1">
    <location>
        <begin position="365"/>
        <end position="457"/>
    </location>
</feature>
<dbReference type="Proteomes" id="UP001189429">
    <property type="component" value="Unassembled WGS sequence"/>
</dbReference>
<proteinExistence type="predicted"/>
<evidence type="ECO:0000259" key="2">
    <source>
        <dbReference type="Pfam" id="PF25273"/>
    </source>
</evidence>
<feature type="non-terminal residue" evidence="3">
    <location>
        <position position="1"/>
    </location>
</feature>
<dbReference type="EMBL" id="CAUYUJ010017139">
    <property type="protein sequence ID" value="CAK0872152.1"/>
    <property type="molecule type" value="Genomic_DNA"/>
</dbReference>
<sequence length="512" mass="56150">ASSAEFEPLHRPVLHLTGVIAWGHLEAYYITHADALKDANNEATSIARTLDLVNCKLSNEQAAMPRSLIVSADNTCREAKNSTFLSTLAYMHGAGRFDAVECEYMKSGHTHNELDQRFSAIASILSNAPHLEDPEELKDYILQNLKPAGGRELHVEVMPSTCDFDKLLMDMDTRVKGLSATKNEPVTNHAWRVVGRDLLYKSGLTDDAVESKHEKWEHEPTSCRGSILLLKESMHDAQFSQAPLLLLPESAANKIDPSKLQIAPARIFKDEQIKEFRKTADAIAKPPWNLVKGQQYLTKLCDAQDQGWGVEPEPLHFIFEYSMPDLKNPDTNVPPHMKNTIQEGAKVAVPREVRVGPLTAAERARKLQKGCMKRPAAAPKPKAAPKKKAKVLTKKPAAQKKPAAAAPMDGEADELGEEVEEEDQEEEQEEEDALDEGYEPGAEAAPPAAEAEAAAPAAEAATPGALEAALPAAEAAMLYNLSCLVCRKWAANGQKGYKINLINNYIYREVAA</sequence>
<evidence type="ECO:0000313" key="4">
    <source>
        <dbReference type="Proteomes" id="UP001189429"/>
    </source>
</evidence>
<evidence type="ECO:0000256" key="1">
    <source>
        <dbReference type="SAM" id="MobiDB-lite"/>
    </source>
</evidence>
<dbReference type="PANTHER" id="PTHR33153:SF3">
    <property type="entry name" value="TRAFFICKING PROTEIN PARTICLE COMPLEX SUBUNIT 11 DOMAIN-CONTAINING PROTEIN"/>
    <property type="match status" value="1"/>
</dbReference>
<feature type="compositionally biased region" description="Acidic residues" evidence="1">
    <location>
        <begin position="410"/>
        <end position="438"/>
    </location>
</feature>
<feature type="domain" description="DUF7869" evidence="2">
    <location>
        <begin position="14"/>
        <end position="179"/>
    </location>
</feature>
<feature type="compositionally biased region" description="Low complexity" evidence="1">
    <location>
        <begin position="439"/>
        <end position="457"/>
    </location>
</feature>
<accession>A0ABN9VIR4</accession>
<gene>
    <name evidence="3" type="ORF">PCOR1329_LOCUS57699</name>
</gene>
<dbReference type="PANTHER" id="PTHR33153">
    <property type="entry name" value="MYND-TYPE DOMAIN-CONTAINING PROTEIN"/>
    <property type="match status" value="1"/>
</dbReference>
<feature type="compositionally biased region" description="Basic residues" evidence="1">
    <location>
        <begin position="383"/>
        <end position="393"/>
    </location>
</feature>
<comment type="caution">
    <text evidence="3">The sequence shown here is derived from an EMBL/GenBank/DDBJ whole genome shotgun (WGS) entry which is preliminary data.</text>
</comment>